<dbReference type="InterPro" id="IPR045570">
    <property type="entry name" value="Metalloprtase-TldD/E_cen_dom"/>
</dbReference>
<dbReference type="Pfam" id="PF19289">
    <property type="entry name" value="PmbA_TldD_3rd"/>
    <property type="match status" value="1"/>
</dbReference>
<dbReference type="InterPro" id="IPR002510">
    <property type="entry name" value="Metalloprtase-TldD/E_N"/>
</dbReference>
<dbReference type="GO" id="GO:0008237">
    <property type="term" value="F:metallopeptidase activity"/>
    <property type="evidence" value="ECO:0007669"/>
    <property type="project" value="InterPro"/>
</dbReference>
<evidence type="ECO:0000313" key="4">
    <source>
        <dbReference type="EMBL" id="KON31259.1"/>
    </source>
</evidence>
<organism evidence="4 5">
    <name type="scientific">miscellaneous Crenarchaeota group-1 archaeon SG8-32-3</name>
    <dbReference type="NCBI Taxonomy" id="1685125"/>
    <lineage>
        <taxon>Archaea</taxon>
        <taxon>Candidatus Bathyarchaeota</taxon>
        <taxon>MCG-1</taxon>
    </lineage>
</organism>
<dbReference type="SUPFAM" id="SSF111283">
    <property type="entry name" value="Putative modulator of DNA gyrase, PmbA/TldD"/>
    <property type="match status" value="1"/>
</dbReference>
<dbReference type="EMBL" id="LFWV01000039">
    <property type="protein sequence ID" value="KON31259.1"/>
    <property type="molecule type" value="Genomic_DNA"/>
</dbReference>
<dbReference type="Gene3D" id="3.30.2290.10">
    <property type="entry name" value="PmbA/TldD superfamily"/>
    <property type="match status" value="1"/>
</dbReference>
<gene>
    <name evidence="4" type="ORF">AC478_03085</name>
</gene>
<feature type="domain" description="Metalloprotease TldD/E C-terminal" evidence="2">
    <location>
        <begin position="236"/>
        <end position="454"/>
    </location>
</feature>
<comment type="caution">
    <text evidence="4">The sequence shown here is derived from an EMBL/GenBank/DDBJ whole genome shotgun (WGS) entry which is preliminary data.</text>
</comment>
<dbReference type="Pfam" id="PF01523">
    <property type="entry name" value="PmbA_TldD_1st"/>
    <property type="match status" value="1"/>
</dbReference>
<dbReference type="InterPro" id="IPR047657">
    <property type="entry name" value="PmbA"/>
</dbReference>
<evidence type="ECO:0000259" key="3">
    <source>
        <dbReference type="Pfam" id="PF19290"/>
    </source>
</evidence>
<dbReference type="PANTHER" id="PTHR43421:SF1">
    <property type="entry name" value="METALLOPROTEASE PMBA"/>
    <property type="match status" value="1"/>
</dbReference>
<evidence type="ECO:0000259" key="2">
    <source>
        <dbReference type="Pfam" id="PF19289"/>
    </source>
</evidence>
<dbReference type="GO" id="GO:0005829">
    <property type="term" value="C:cytosol"/>
    <property type="evidence" value="ECO:0007669"/>
    <property type="project" value="TreeGrafter"/>
</dbReference>
<dbReference type="InterPro" id="IPR036059">
    <property type="entry name" value="TldD/PmbA_sf"/>
</dbReference>
<dbReference type="GO" id="GO:0006508">
    <property type="term" value="P:proteolysis"/>
    <property type="evidence" value="ECO:0007669"/>
    <property type="project" value="InterPro"/>
</dbReference>
<sequence length="455" mass="49182">MVAVLEEDQMLSLAENAVKEALKKGAAEAEAYVYEGQATNVGIERGQITKTNTIIDRGLGVRVIVDKAVGFAYTNIIEGQKAIEDTITGALSAARASKPDQDWNGLPEKRPYVTAEKTYDPRILEFRSEGLVDIASSMLDAAVSVNKRVFPIEGGAGAAYLASSIANSNGVIGFDRGTIMECSLAAVAKEGNMVTPVCFEFNAGRACDVNPVWVGKEAVRLAVSALKTKRIKTITTNLILTQFALQELLHFTLMNAVKADNVQRNQSPLQGKLDEKIASENITIYDDGLMASGLRTWAFDGEGTPHQKTTLIEKGILRNFLYDNYAAKKEEKESTGNASRAGYLSTPSIEATNCHIMPGNKTSDQLMNEVDDGLIIYYLQGAHSSNPVSGEFSVVATPAWKIRNGKIAHATRGVMLAGNIFEVLKNVSAIADNERQIGPLVAPWILVENVRVIGK</sequence>
<dbReference type="Pfam" id="PF19290">
    <property type="entry name" value="PmbA_TldD_2nd"/>
    <property type="match status" value="1"/>
</dbReference>
<evidence type="ECO:0000313" key="5">
    <source>
        <dbReference type="Proteomes" id="UP000054016"/>
    </source>
</evidence>
<accession>A0A0M0BS46</accession>
<name>A0A0M0BS46_9ARCH</name>
<dbReference type="InterPro" id="IPR035068">
    <property type="entry name" value="TldD/PmbA_N"/>
</dbReference>
<evidence type="ECO:0000259" key="1">
    <source>
        <dbReference type="Pfam" id="PF01523"/>
    </source>
</evidence>
<dbReference type="AlphaFoldDB" id="A0A0M0BS46"/>
<protein>
    <recommendedName>
        <fullName evidence="6">TldD/PmbA family protein</fullName>
    </recommendedName>
</protein>
<feature type="domain" description="Metalloprotease TldD/E N-terminal" evidence="1">
    <location>
        <begin position="29"/>
        <end position="94"/>
    </location>
</feature>
<proteinExistence type="predicted"/>
<reference evidence="5" key="1">
    <citation type="submission" date="2015-06" db="EMBL/GenBank/DDBJ databases">
        <title>New insights into the roles of widespread benthic archaea in carbon and nitrogen cycling.</title>
        <authorList>
            <person name="Lazar C.S."/>
            <person name="Baker B.J."/>
            <person name="Seitz K.W."/>
            <person name="Hyde A.S."/>
            <person name="Dick G.J."/>
            <person name="Hinrichs K.-U."/>
            <person name="Teske A.P."/>
        </authorList>
    </citation>
    <scope>NUCLEOTIDE SEQUENCE [LARGE SCALE GENOMIC DNA]</scope>
</reference>
<evidence type="ECO:0008006" key="6">
    <source>
        <dbReference type="Google" id="ProtNLM"/>
    </source>
</evidence>
<dbReference type="PANTHER" id="PTHR43421">
    <property type="entry name" value="METALLOPROTEASE PMBA"/>
    <property type="match status" value="1"/>
</dbReference>
<dbReference type="Proteomes" id="UP000054016">
    <property type="component" value="Unassembled WGS sequence"/>
</dbReference>
<dbReference type="InterPro" id="IPR045569">
    <property type="entry name" value="Metalloprtase-TldD/E_C"/>
</dbReference>
<feature type="domain" description="Metalloprotease TldD/E central" evidence="3">
    <location>
        <begin position="129"/>
        <end position="226"/>
    </location>
</feature>